<evidence type="ECO:0000256" key="4">
    <source>
        <dbReference type="ARBA" id="ARBA00022884"/>
    </source>
</evidence>
<dbReference type="Gene3D" id="2.30.130.10">
    <property type="entry name" value="PUA domain"/>
    <property type="match status" value="1"/>
</dbReference>
<dbReference type="GO" id="GO:0005730">
    <property type="term" value="C:nucleolus"/>
    <property type="evidence" value="ECO:0007669"/>
    <property type="project" value="UniProtKB-SubCell"/>
</dbReference>
<dbReference type="InterPro" id="IPR016686">
    <property type="entry name" value="Ribosomal_synth_fac_NIP7"/>
</dbReference>
<dbReference type="GO" id="GO:0042255">
    <property type="term" value="P:ribosome assembly"/>
    <property type="evidence" value="ECO:0007669"/>
    <property type="project" value="InterPro"/>
</dbReference>
<comment type="caution">
    <text evidence="8">The sequence shown here is derived from an EMBL/GenBank/DDBJ whole genome shotgun (WGS) entry which is preliminary data.</text>
</comment>
<gene>
    <name evidence="8" type="primary">nip7</name>
    <name evidence="8" type="ORF">EHP00_70</name>
</gene>
<dbReference type="PIRSF" id="PIRSF017190">
    <property type="entry name" value="Rbsml_synth_fac_NIP7"/>
    <property type="match status" value="1"/>
</dbReference>
<evidence type="ECO:0000256" key="2">
    <source>
        <dbReference type="ARBA" id="ARBA00009895"/>
    </source>
</evidence>
<keyword evidence="9" id="KW-1185">Reference proteome</keyword>
<keyword evidence="4 6" id="KW-0694">RNA-binding</keyword>
<dbReference type="Pfam" id="PF17833">
    <property type="entry name" value="pre-PUA_NIP7"/>
    <property type="match status" value="1"/>
</dbReference>
<organism evidence="8 9">
    <name type="scientific">Ecytonucleospora hepatopenaei</name>
    <dbReference type="NCBI Taxonomy" id="646526"/>
    <lineage>
        <taxon>Eukaryota</taxon>
        <taxon>Fungi</taxon>
        <taxon>Fungi incertae sedis</taxon>
        <taxon>Microsporidia</taxon>
        <taxon>Enterocytozoonidae</taxon>
        <taxon>Ecytonucleospora</taxon>
    </lineage>
</organism>
<feature type="domain" description="PUA" evidence="7">
    <location>
        <begin position="91"/>
        <end position="166"/>
    </location>
</feature>
<dbReference type="SMART" id="SM00359">
    <property type="entry name" value="PUA"/>
    <property type="match status" value="1"/>
</dbReference>
<evidence type="ECO:0000256" key="5">
    <source>
        <dbReference type="ARBA" id="ARBA00023242"/>
    </source>
</evidence>
<dbReference type="OrthoDB" id="27490at2759"/>
<protein>
    <recommendedName>
        <fullName evidence="6">60S ribosome subunit biogenesis protein NIP7</fullName>
    </recommendedName>
</protein>
<comment type="subcellular location">
    <subcellularLocation>
        <location evidence="1">Nucleus</location>
        <location evidence="1">Nucleolus</location>
    </subcellularLocation>
</comment>
<dbReference type="AlphaFoldDB" id="A0A1W0E5P2"/>
<evidence type="ECO:0000256" key="3">
    <source>
        <dbReference type="ARBA" id="ARBA00022517"/>
    </source>
</evidence>
<dbReference type="EMBL" id="MNPJ01000019">
    <property type="protein sequence ID" value="OQS54565.1"/>
    <property type="molecule type" value="Genomic_DNA"/>
</dbReference>
<dbReference type="CDD" id="cd21146">
    <property type="entry name" value="Nip7_N_euk"/>
    <property type="match status" value="1"/>
</dbReference>
<evidence type="ECO:0000259" key="7">
    <source>
        <dbReference type="SMART" id="SM00359"/>
    </source>
</evidence>
<dbReference type="InterPro" id="IPR040598">
    <property type="entry name" value="NIP7_N"/>
</dbReference>
<dbReference type="PROSITE" id="PS50890">
    <property type="entry name" value="PUA"/>
    <property type="match status" value="1"/>
</dbReference>
<dbReference type="STRING" id="646526.A0A1W0E5P2"/>
<evidence type="ECO:0000256" key="1">
    <source>
        <dbReference type="ARBA" id="ARBA00004604"/>
    </source>
</evidence>
<accession>A0A1W0E5P2</accession>
<proteinExistence type="inferred from homology"/>
<dbReference type="InterPro" id="IPR005155">
    <property type="entry name" value="UPF0113_PUA"/>
</dbReference>
<dbReference type="Pfam" id="PF03657">
    <property type="entry name" value="UPF0113"/>
    <property type="match status" value="1"/>
</dbReference>
<reference evidence="8 9" key="1">
    <citation type="journal article" date="2017" name="Environ. Microbiol.">
        <title>Decay of the glycolytic pathway and adaptation to intranuclear parasitism within Enterocytozoonidae microsporidia.</title>
        <authorList>
            <person name="Wiredu Boakye D."/>
            <person name="Jaroenlak P."/>
            <person name="Prachumwat A."/>
            <person name="Williams T.A."/>
            <person name="Bateman K.S."/>
            <person name="Itsathitphaisarn O."/>
            <person name="Sritunyalucksana K."/>
            <person name="Paszkiewicz K.H."/>
            <person name="Moore K.A."/>
            <person name="Stentiford G.D."/>
            <person name="Williams B.A."/>
        </authorList>
    </citation>
    <scope>NUCLEOTIDE SEQUENCE [LARGE SCALE GENOMIC DNA]</scope>
    <source>
        <strain evidence="8 9">TH1</strain>
    </source>
</reference>
<dbReference type="InterPro" id="IPR015947">
    <property type="entry name" value="PUA-like_sf"/>
</dbReference>
<dbReference type="CDD" id="cd21151">
    <property type="entry name" value="PUA_Nip7-like"/>
    <property type="match status" value="1"/>
</dbReference>
<comment type="subunit">
    <text evidence="6">Interacts with pre-ribosome complex.</text>
</comment>
<comment type="function">
    <text evidence="6">Required for proper 27S pre-rRNA processing and 60S ribosome subunit assembly.</text>
</comment>
<sequence length="176" mass="19971">MREITLEEQEKIFKKLRIYIGDNIEHVLKNKKLLLNNMRVFICSETLLKACSQIGRKQLVSAGIILGKFTKTDNFKITITGVEYLSKHGLHKVILADNGEMNFLYGNNALKSHVHKVSENILINEGVFVYNKNQLLLGFGLMAINQNSYQKARTGDIVVLNQADNGEYIRNETSLS</sequence>
<dbReference type="InterPro" id="IPR002478">
    <property type="entry name" value="PUA"/>
</dbReference>
<dbReference type="GO" id="GO:0003723">
    <property type="term" value="F:RNA binding"/>
    <property type="evidence" value="ECO:0007669"/>
    <property type="project" value="UniProtKB-KW"/>
</dbReference>
<dbReference type="SUPFAM" id="SSF88802">
    <property type="entry name" value="Pre-PUA domain"/>
    <property type="match status" value="1"/>
</dbReference>
<evidence type="ECO:0000256" key="6">
    <source>
        <dbReference type="PIRNR" id="PIRNR017190"/>
    </source>
</evidence>
<dbReference type="Gene3D" id="3.10.450.220">
    <property type="match status" value="1"/>
</dbReference>
<evidence type="ECO:0000313" key="8">
    <source>
        <dbReference type="EMBL" id="OQS54565.1"/>
    </source>
</evidence>
<dbReference type="VEuPathDB" id="MicrosporidiaDB:EHP00_70"/>
<keyword evidence="3 6" id="KW-0690">Ribosome biogenesis</keyword>
<dbReference type="InterPro" id="IPR055359">
    <property type="entry name" value="Nip7_N_euk"/>
</dbReference>
<dbReference type="SUPFAM" id="SSF88697">
    <property type="entry name" value="PUA domain-like"/>
    <property type="match status" value="1"/>
</dbReference>
<keyword evidence="5 6" id="KW-0539">Nucleus</keyword>
<dbReference type="Proteomes" id="UP000192758">
    <property type="component" value="Unassembled WGS sequence"/>
</dbReference>
<evidence type="ECO:0000313" key="9">
    <source>
        <dbReference type="Proteomes" id="UP000192758"/>
    </source>
</evidence>
<comment type="similarity">
    <text evidence="2 6">Belongs to the NIP7 family.</text>
</comment>
<dbReference type="InterPro" id="IPR036974">
    <property type="entry name" value="PUA_sf"/>
</dbReference>
<name>A0A1W0E5P2_9MICR</name>